<dbReference type="Pfam" id="PF14383">
    <property type="entry name" value="VARLMGL"/>
    <property type="match status" value="1"/>
</dbReference>
<feature type="domain" description="DUF3741" evidence="2">
    <location>
        <begin position="30"/>
        <end position="51"/>
    </location>
</feature>
<dbReference type="InterPro" id="IPR032795">
    <property type="entry name" value="DUF3741-assoc"/>
</dbReference>
<evidence type="ECO:0000259" key="2">
    <source>
        <dbReference type="Pfam" id="PF14383"/>
    </source>
</evidence>
<comment type="caution">
    <text evidence="3">The sequence shown here is derived from an EMBL/GenBank/DDBJ whole genome shotgun (WGS) entry which is preliminary data.</text>
</comment>
<dbReference type="EMBL" id="JAVXUO010001131">
    <property type="protein sequence ID" value="KAK2985708.1"/>
    <property type="molecule type" value="Genomic_DNA"/>
</dbReference>
<dbReference type="PANTHER" id="PTHR46836:SF8">
    <property type="entry name" value="AFADIN"/>
    <property type="match status" value="1"/>
</dbReference>
<reference evidence="3" key="1">
    <citation type="submission" date="2022-12" db="EMBL/GenBank/DDBJ databases">
        <title>Draft genome assemblies for two species of Escallonia (Escalloniales).</title>
        <authorList>
            <person name="Chanderbali A."/>
            <person name="Dervinis C."/>
            <person name="Anghel I."/>
            <person name="Soltis D."/>
            <person name="Soltis P."/>
            <person name="Zapata F."/>
        </authorList>
    </citation>
    <scope>NUCLEOTIDE SEQUENCE</scope>
    <source>
        <strain evidence="3">UCBG92.1500</strain>
        <tissue evidence="3">Leaf</tissue>
    </source>
</reference>
<feature type="compositionally biased region" description="Polar residues" evidence="1">
    <location>
        <begin position="65"/>
        <end position="77"/>
    </location>
</feature>
<dbReference type="PANTHER" id="PTHR46836">
    <property type="entry name" value="AFADIN"/>
    <property type="match status" value="1"/>
</dbReference>
<feature type="region of interest" description="Disordered" evidence="1">
    <location>
        <begin position="45"/>
        <end position="84"/>
    </location>
</feature>
<dbReference type="Proteomes" id="UP001187471">
    <property type="component" value="Unassembled WGS sequence"/>
</dbReference>
<evidence type="ECO:0000313" key="4">
    <source>
        <dbReference type="Proteomes" id="UP001187471"/>
    </source>
</evidence>
<sequence>MFEPGRRSSKRVTGTPIKKLAEEMSKEIDAKKRSPSVVARLMGLDGMPTQQPVSRQQKKLPNKYEQGTTSIELQKNGQPKKGRSIRKSFMEQQEFKDVHEDLEASHVTNRQYSSQGAANLKLIEPEIAFIQKQFVDAKHLSSDQKVHDSKLEMLDSNNNFKASRKHGIGPLKNLEDGITRQSNSGRAAHNSSKSSTIRIAGKDERDTLPTRIVVLKPNLENTSNATKYVSSPDSSHSRHSNRFKQTEYSGDLARKAESWKVLRLTPRNYFERKHRHKLSISGSTESSVSREAKKRLSERWKMTQRYQDEGVIVKGSALGEMLSIPDTVARSENWDGMMSLDGSSDSFANNSGNAVWESPLGISSGEGWNDGSIRHPARSRLLPPLVF</sequence>
<keyword evidence="4" id="KW-1185">Reference proteome</keyword>
<feature type="region of interest" description="Disordered" evidence="1">
    <location>
        <begin position="224"/>
        <end position="246"/>
    </location>
</feature>
<organism evidence="3 4">
    <name type="scientific">Escallonia rubra</name>
    <dbReference type="NCBI Taxonomy" id="112253"/>
    <lineage>
        <taxon>Eukaryota</taxon>
        <taxon>Viridiplantae</taxon>
        <taxon>Streptophyta</taxon>
        <taxon>Embryophyta</taxon>
        <taxon>Tracheophyta</taxon>
        <taxon>Spermatophyta</taxon>
        <taxon>Magnoliopsida</taxon>
        <taxon>eudicotyledons</taxon>
        <taxon>Gunneridae</taxon>
        <taxon>Pentapetalae</taxon>
        <taxon>asterids</taxon>
        <taxon>campanulids</taxon>
        <taxon>Escalloniales</taxon>
        <taxon>Escalloniaceae</taxon>
        <taxon>Escallonia</taxon>
    </lineage>
</organism>
<proteinExistence type="predicted"/>
<evidence type="ECO:0000313" key="3">
    <source>
        <dbReference type="EMBL" id="KAK2985708.1"/>
    </source>
</evidence>
<accession>A0AA88UL85</accession>
<name>A0AA88UL85_9ASTE</name>
<protein>
    <recommendedName>
        <fullName evidence="2">DUF3741 domain-containing protein</fullName>
    </recommendedName>
</protein>
<evidence type="ECO:0000256" key="1">
    <source>
        <dbReference type="SAM" id="MobiDB-lite"/>
    </source>
</evidence>
<gene>
    <name evidence="3" type="ORF">RJ640_002964</name>
</gene>
<dbReference type="AlphaFoldDB" id="A0AA88UL85"/>